<evidence type="ECO:0000313" key="5">
    <source>
        <dbReference type="EMBL" id="GHO50473.1"/>
    </source>
</evidence>
<dbReference type="EMBL" id="BNJF01000008">
    <property type="protein sequence ID" value="GHO50473.1"/>
    <property type="molecule type" value="Genomic_DNA"/>
</dbReference>
<keyword evidence="1" id="KW-0805">Transcription regulation</keyword>
<name>A0A8J3MY68_9CHLR</name>
<dbReference type="Pfam" id="PF13377">
    <property type="entry name" value="Peripla_BP_3"/>
    <property type="match status" value="1"/>
</dbReference>
<evidence type="ECO:0000256" key="3">
    <source>
        <dbReference type="ARBA" id="ARBA00023163"/>
    </source>
</evidence>
<sequence length="78" mass="8790">MPEGLAIVGFDDLPQTTMIFPELTTIRQPCVEMGIRATEMLIEQLEHTEKEPKPMHIILPTKLIIRESCGFKSHSALS</sequence>
<dbReference type="PANTHER" id="PTHR30146:SF109">
    <property type="entry name" value="HTH-TYPE TRANSCRIPTIONAL REGULATOR GALS"/>
    <property type="match status" value="1"/>
</dbReference>
<keyword evidence="3" id="KW-0804">Transcription</keyword>
<dbReference type="Gene3D" id="3.40.50.2300">
    <property type="match status" value="2"/>
</dbReference>
<organism evidence="5 6">
    <name type="scientific">Ktedonospora formicarum</name>
    <dbReference type="NCBI Taxonomy" id="2778364"/>
    <lineage>
        <taxon>Bacteria</taxon>
        <taxon>Bacillati</taxon>
        <taxon>Chloroflexota</taxon>
        <taxon>Ktedonobacteria</taxon>
        <taxon>Ktedonobacterales</taxon>
        <taxon>Ktedonobacteraceae</taxon>
        <taxon>Ktedonospora</taxon>
    </lineage>
</organism>
<gene>
    <name evidence="5" type="ORF">KSX_86360</name>
</gene>
<evidence type="ECO:0000259" key="4">
    <source>
        <dbReference type="Pfam" id="PF13377"/>
    </source>
</evidence>
<proteinExistence type="predicted"/>
<feature type="domain" description="Transcriptional regulator LacI/GalR-like sensor" evidence="4">
    <location>
        <begin position="2"/>
        <end position="69"/>
    </location>
</feature>
<comment type="caution">
    <text evidence="5">The sequence shown here is derived from an EMBL/GenBank/DDBJ whole genome shotgun (WGS) entry which is preliminary data.</text>
</comment>
<evidence type="ECO:0000256" key="1">
    <source>
        <dbReference type="ARBA" id="ARBA00023015"/>
    </source>
</evidence>
<dbReference type="InterPro" id="IPR046335">
    <property type="entry name" value="LacI/GalR-like_sensor"/>
</dbReference>
<accession>A0A8J3MY68</accession>
<evidence type="ECO:0000313" key="6">
    <source>
        <dbReference type="Proteomes" id="UP000612362"/>
    </source>
</evidence>
<dbReference type="GO" id="GO:0003700">
    <property type="term" value="F:DNA-binding transcription factor activity"/>
    <property type="evidence" value="ECO:0007669"/>
    <property type="project" value="TreeGrafter"/>
</dbReference>
<protein>
    <recommendedName>
        <fullName evidence="4">Transcriptional regulator LacI/GalR-like sensor domain-containing protein</fullName>
    </recommendedName>
</protein>
<evidence type="ECO:0000256" key="2">
    <source>
        <dbReference type="ARBA" id="ARBA00023125"/>
    </source>
</evidence>
<dbReference type="AlphaFoldDB" id="A0A8J3MY68"/>
<dbReference type="Proteomes" id="UP000612362">
    <property type="component" value="Unassembled WGS sequence"/>
</dbReference>
<dbReference type="InterPro" id="IPR028082">
    <property type="entry name" value="Peripla_BP_I"/>
</dbReference>
<keyword evidence="6" id="KW-1185">Reference proteome</keyword>
<keyword evidence="2" id="KW-0238">DNA-binding</keyword>
<reference evidence="5" key="1">
    <citation type="submission" date="2020-10" db="EMBL/GenBank/DDBJ databases">
        <title>Taxonomic study of unclassified bacteria belonging to the class Ktedonobacteria.</title>
        <authorList>
            <person name="Yabe S."/>
            <person name="Wang C.M."/>
            <person name="Zheng Y."/>
            <person name="Sakai Y."/>
            <person name="Cavaletti L."/>
            <person name="Monciardini P."/>
            <person name="Donadio S."/>
        </authorList>
    </citation>
    <scope>NUCLEOTIDE SEQUENCE</scope>
    <source>
        <strain evidence="5">SOSP1-1</strain>
    </source>
</reference>
<dbReference type="GO" id="GO:0000976">
    <property type="term" value="F:transcription cis-regulatory region binding"/>
    <property type="evidence" value="ECO:0007669"/>
    <property type="project" value="TreeGrafter"/>
</dbReference>
<dbReference type="PANTHER" id="PTHR30146">
    <property type="entry name" value="LACI-RELATED TRANSCRIPTIONAL REPRESSOR"/>
    <property type="match status" value="1"/>
</dbReference>
<dbReference type="SUPFAM" id="SSF53822">
    <property type="entry name" value="Periplasmic binding protein-like I"/>
    <property type="match status" value="1"/>
</dbReference>